<keyword evidence="9" id="KW-1185">Reference proteome</keyword>
<dbReference type="Pfam" id="PF01758">
    <property type="entry name" value="SBF"/>
    <property type="match status" value="1"/>
</dbReference>
<keyword evidence="4" id="KW-0813">Transport</keyword>
<evidence type="ECO:0000313" key="9">
    <source>
        <dbReference type="Proteomes" id="UP000053240"/>
    </source>
</evidence>
<accession>A0A0N1ICV4</accession>
<dbReference type="STRING" id="76193.A0A0N1ICV4"/>
<dbReference type="GO" id="GO:0016020">
    <property type="term" value="C:membrane"/>
    <property type="evidence" value="ECO:0007669"/>
    <property type="project" value="UniProtKB-SubCell"/>
</dbReference>
<dbReference type="PANTHER" id="PTHR10361">
    <property type="entry name" value="SODIUM-BILE ACID COTRANSPORTER"/>
    <property type="match status" value="1"/>
</dbReference>
<evidence type="ECO:0000256" key="5">
    <source>
        <dbReference type="ARBA" id="ARBA00022989"/>
    </source>
</evidence>
<evidence type="ECO:0000313" key="8">
    <source>
        <dbReference type="EMBL" id="KPJ21410.1"/>
    </source>
</evidence>
<dbReference type="InterPro" id="IPR038770">
    <property type="entry name" value="Na+/solute_symporter_sf"/>
</dbReference>
<dbReference type="InterPro" id="IPR004710">
    <property type="entry name" value="Bilac:Na_transpt"/>
</dbReference>
<dbReference type="GO" id="GO:0015293">
    <property type="term" value="F:symporter activity"/>
    <property type="evidence" value="ECO:0007669"/>
    <property type="project" value="UniProtKB-KW"/>
</dbReference>
<evidence type="ECO:0000256" key="7">
    <source>
        <dbReference type="SAM" id="Phobius"/>
    </source>
</evidence>
<feature type="transmembrane region" description="Helical" evidence="7">
    <location>
        <begin position="17"/>
        <end position="39"/>
    </location>
</feature>
<evidence type="ECO:0000256" key="6">
    <source>
        <dbReference type="ARBA" id="ARBA00023136"/>
    </source>
</evidence>
<dbReference type="InterPro" id="IPR002657">
    <property type="entry name" value="BilAc:Na_symport/Acr3"/>
</dbReference>
<dbReference type="AlphaFoldDB" id="A0A0N1ICV4"/>
<comment type="subcellular location">
    <subcellularLocation>
        <location evidence="1">Membrane</location>
        <topology evidence="1">Multi-pass membrane protein</topology>
    </subcellularLocation>
</comment>
<protein>
    <submittedName>
        <fullName evidence="8">Uncharacterized sodium-dependent transporter yocS</fullName>
    </submittedName>
</protein>
<feature type="transmembrane region" description="Helical" evidence="7">
    <location>
        <begin position="63"/>
        <end position="87"/>
    </location>
</feature>
<comment type="similarity">
    <text evidence="2">Belongs to the bile acid:sodium symporter (BASS) (TC 2.A.28) family.</text>
</comment>
<evidence type="ECO:0000256" key="3">
    <source>
        <dbReference type="ARBA" id="ARBA00022692"/>
    </source>
</evidence>
<keyword evidence="3 7" id="KW-0812">Transmembrane</keyword>
<comment type="caution">
    <text evidence="8">The sequence shown here is derived from an EMBL/GenBank/DDBJ whole genome shotgun (WGS) entry which is preliminary data.</text>
</comment>
<dbReference type="Gene3D" id="1.20.1530.20">
    <property type="match status" value="1"/>
</dbReference>
<dbReference type="InParanoid" id="A0A0N1ICV4"/>
<gene>
    <name evidence="8" type="ORF">RR48_00407</name>
</gene>
<dbReference type="Proteomes" id="UP000053240">
    <property type="component" value="Unassembled WGS sequence"/>
</dbReference>
<proteinExistence type="inferred from homology"/>
<keyword evidence="5 7" id="KW-1133">Transmembrane helix</keyword>
<evidence type="ECO:0000256" key="1">
    <source>
        <dbReference type="ARBA" id="ARBA00004141"/>
    </source>
</evidence>
<name>A0A0N1ICV4_PAPMA</name>
<reference evidence="8 9" key="1">
    <citation type="journal article" date="2015" name="Nat. Commun.">
        <title>Outbred genome sequencing and CRISPR/Cas9 gene editing in butterflies.</title>
        <authorList>
            <person name="Li X."/>
            <person name="Fan D."/>
            <person name="Zhang W."/>
            <person name="Liu G."/>
            <person name="Zhang L."/>
            <person name="Zhao L."/>
            <person name="Fang X."/>
            <person name="Chen L."/>
            <person name="Dong Y."/>
            <person name="Chen Y."/>
            <person name="Ding Y."/>
            <person name="Zhao R."/>
            <person name="Feng M."/>
            <person name="Zhu Y."/>
            <person name="Feng Y."/>
            <person name="Jiang X."/>
            <person name="Zhu D."/>
            <person name="Xiang H."/>
            <person name="Feng X."/>
            <person name="Li S."/>
            <person name="Wang J."/>
            <person name="Zhang G."/>
            <person name="Kronforst M.R."/>
            <person name="Wang W."/>
        </authorList>
    </citation>
    <scope>NUCLEOTIDE SEQUENCE [LARGE SCALE GENOMIC DNA]</scope>
    <source>
        <strain evidence="8">Ya'a_city_454_Pm</strain>
        <tissue evidence="8">Whole body</tissue>
    </source>
</reference>
<sequence length="134" mass="14569">MDWPTVKDVIRRPIGPLIGLCGQFLFMPLMCFGLGFLIFPTLPEMHLGMFCTGVAPGGGASNIWTFVLGGNLNLSLAMTTISTLSAFECTHISIRDKYECIILYFITSVESLSLQSSDKCVPELPSRGTAEDEG</sequence>
<evidence type="ECO:0000256" key="2">
    <source>
        <dbReference type="ARBA" id="ARBA00006528"/>
    </source>
</evidence>
<dbReference type="PANTHER" id="PTHR10361:SF28">
    <property type="entry name" value="P3 PROTEIN-RELATED"/>
    <property type="match status" value="1"/>
</dbReference>
<evidence type="ECO:0000256" key="4">
    <source>
        <dbReference type="ARBA" id="ARBA00022847"/>
    </source>
</evidence>
<keyword evidence="4" id="KW-0769">Symport</keyword>
<organism evidence="8 9">
    <name type="scientific">Papilio machaon</name>
    <name type="common">Old World swallowtail butterfly</name>
    <dbReference type="NCBI Taxonomy" id="76193"/>
    <lineage>
        <taxon>Eukaryota</taxon>
        <taxon>Metazoa</taxon>
        <taxon>Ecdysozoa</taxon>
        <taxon>Arthropoda</taxon>
        <taxon>Hexapoda</taxon>
        <taxon>Insecta</taxon>
        <taxon>Pterygota</taxon>
        <taxon>Neoptera</taxon>
        <taxon>Endopterygota</taxon>
        <taxon>Lepidoptera</taxon>
        <taxon>Glossata</taxon>
        <taxon>Ditrysia</taxon>
        <taxon>Papilionoidea</taxon>
        <taxon>Papilionidae</taxon>
        <taxon>Papilioninae</taxon>
        <taxon>Papilio</taxon>
    </lineage>
</organism>
<dbReference type="EMBL" id="LADJ01044190">
    <property type="protein sequence ID" value="KPJ21410.1"/>
    <property type="molecule type" value="Genomic_DNA"/>
</dbReference>
<keyword evidence="6 7" id="KW-0472">Membrane</keyword>